<evidence type="ECO:0000256" key="2">
    <source>
        <dbReference type="ARBA" id="ARBA00022692"/>
    </source>
</evidence>
<gene>
    <name evidence="6" type="ORF">PCAMFM013_S025g000009</name>
</gene>
<proteinExistence type="predicted"/>
<accession>A0A0G4PPA6</accession>
<feature type="transmembrane region" description="Helical" evidence="5">
    <location>
        <begin position="52"/>
        <end position="70"/>
    </location>
</feature>
<dbReference type="AlphaFoldDB" id="A0A0G4PPA6"/>
<dbReference type="GO" id="GO:0016020">
    <property type="term" value="C:membrane"/>
    <property type="evidence" value="ECO:0007669"/>
    <property type="project" value="UniProtKB-SubCell"/>
</dbReference>
<name>A0A0G4PPA6_PENC3</name>
<dbReference type="GO" id="GO:0005351">
    <property type="term" value="F:carbohydrate:proton symporter activity"/>
    <property type="evidence" value="ECO:0007669"/>
    <property type="project" value="TreeGrafter"/>
</dbReference>
<protein>
    <submittedName>
        <fullName evidence="6">Major facilitator superfamily, general substrate transporter</fullName>
    </submittedName>
</protein>
<keyword evidence="4 5" id="KW-0472">Membrane</keyword>
<dbReference type="PANTHER" id="PTHR48022">
    <property type="entry name" value="PLASTIDIC GLUCOSE TRANSPORTER 4"/>
    <property type="match status" value="1"/>
</dbReference>
<dbReference type="Proteomes" id="UP000053732">
    <property type="component" value="Unassembled WGS sequence"/>
</dbReference>
<keyword evidence="2 5" id="KW-0812">Transmembrane</keyword>
<dbReference type="EMBL" id="HG793158">
    <property type="protein sequence ID" value="CRL27951.1"/>
    <property type="molecule type" value="Genomic_DNA"/>
</dbReference>
<evidence type="ECO:0000256" key="1">
    <source>
        <dbReference type="ARBA" id="ARBA00004141"/>
    </source>
</evidence>
<dbReference type="PANTHER" id="PTHR48022:SF63">
    <property type="entry name" value="TRANSPORTER, PUTATIVE-RELATED"/>
    <property type="match status" value="1"/>
</dbReference>
<dbReference type="InterPro" id="IPR050360">
    <property type="entry name" value="MFS_Sugar_Transporters"/>
</dbReference>
<organism evidence="6 7">
    <name type="scientific">Penicillium camemberti (strain FM 013)</name>
    <dbReference type="NCBI Taxonomy" id="1429867"/>
    <lineage>
        <taxon>Eukaryota</taxon>
        <taxon>Fungi</taxon>
        <taxon>Dikarya</taxon>
        <taxon>Ascomycota</taxon>
        <taxon>Pezizomycotina</taxon>
        <taxon>Eurotiomycetes</taxon>
        <taxon>Eurotiomycetidae</taxon>
        <taxon>Eurotiales</taxon>
        <taxon>Aspergillaceae</taxon>
        <taxon>Penicillium</taxon>
    </lineage>
</organism>
<dbReference type="InterPro" id="IPR005828">
    <property type="entry name" value="MFS_sugar_transport-like"/>
</dbReference>
<reference evidence="6 7" key="1">
    <citation type="journal article" date="2014" name="Nat. Commun.">
        <title>Multiple recent horizontal transfers of a large genomic region in cheese making fungi.</title>
        <authorList>
            <person name="Cheeseman K."/>
            <person name="Ropars J."/>
            <person name="Renault P."/>
            <person name="Dupont J."/>
            <person name="Gouzy J."/>
            <person name="Branca A."/>
            <person name="Abraham A.L."/>
            <person name="Ceppi M."/>
            <person name="Conseiller E."/>
            <person name="Debuchy R."/>
            <person name="Malagnac F."/>
            <person name="Goarin A."/>
            <person name="Silar P."/>
            <person name="Lacoste S."/>
            <person name="Sallet E."/>
            <person name="Bensimon A."/>
            <person name="Giraud T."/>
            <person name="Brygoo Y."/>
        </authorList>
    </citation>
    <scope>NUCLEOTIDE SEQUENCE [LARGE SCALE GENOMIC DNA]</scope>
    <source>
        <strain evidence="7">FM 013</strain>
    </source>
</reference>
<evidence type="ECO:0000256" key="3">
    <source>
        <dbReference type="ARBA" id="ARBA00022989"/>
    </source>
</evidence>
<comment type="subcellular location">
    <subcellularLocation>
        <location evidence="1">Membrane</location>
        <topology evidence="1">Multi-pass membrane protein</topology>
    </subcellularLocation>
</comment>
<keyword evidence="3 5" id="KW-1133">Transmembrane helix</keyword>
<evidence type="ECO:0000256" key="4">
    <source>
        <dbReference type="ARBA" id="ARBA00023136"/>
    </source>
</evidence>
<evidence type="ECO:0000313" key="6">
    <source>
        <dbReference type="EMBL" id="CRL27951.1"/>
    </source>
</evidence>
<evidence type="ECO:0000256" key="5">
    <source>
        <dbReference type="SAM" id="Phobius"/>
    </source>
</evidence>
<dbReference type="SUPFAM" id="SSF103473">
    <property type="entry name" value="MFS general substrate transporter"/>
    <property type="match status" value="1"/>
</dbReference>
<dbReference type="Pfam" id="PF00083">
    <property type="entry name" value="Sugar_tr"/>
    <property type="match status" value="1"/>
</dbReference>
<dbReference type="Gene3D" id="1.20.1250.20">
    <property type="entry name" value="MFS general substrate transporter like domains"/>
    <property type="match status" value="1"/>
</dbReference>
<sequence length="171" mass="19360">MLISSVGMMVTLVVRTILPAKYYDHANSALGGSGLIASYTTQIIPYSMRAKGYTIMEFAMYITLLFNQYVHPIALDNMHWRYYIFYCSFLAVEVVVIYFLYVETRYMPLDEITKIFDGEHIGTPTNLEMTRIGENGKGMSTVIHIEDTGVRVGSAVQSIERVLACELTEVE</sequence>
<feature type="transmembrane region" description="Helical" evidence="5">
    <location>
        <begin position="82"/>
        <end position="101"/>
    </location>
</feature>
<dbReference type="InterPro" id="IPR036259">
    <property type="entry name" value="MFS_trans_sf"/>
</dbReference>
<evidence type="ECO:0000313" key="7">
    <source>
        <dbReference type="Proteomes" id="UP000053732"/>
    </source>
</evidence>
<keyword evidence="7" id="KW-1185">Reference proteome</keyword>